<feature type="transmembrane region" description="Helical" evidence="1">
    <location>
        <begin position="6"/>
        <end position="27"/>
    </location>
</feature>
<dbReference type="EMBL" id="CAJNDS010000552">
    <property type="protein sequence ID" value="CAE7217521.1"/>
    <property type="molecule type" value="Genomic_DNA"/>
</dbReference>
<proteinExistence type="predicted"/>
<keyword evidence="1" id="KW-0812">Transmembrane</keyword>
<feature type="transmembrane region" description="Helical" evidence="1">
    <location>
        <begin position="258"/>
        <end position="278"/>
    </location>
</feature>
<evidence type="ECO:0000313" key="2">
    <source>
        <dbReference type="EMBL" id="CAE7217521.1"/>
    </source>
</evidence>
<feature type="transmembrane region" description="Helical" evidence="1">
    <location>
        <begin position="115"/>
        <end position="134"/>
    </location>
</feature>
<dbReference type="AlphaFoldDB" id="A0A812K517"/>
<keyword evidence="3" id="KW-1185">Reference proteome</keyword>
<evidence type="ECO:0000313" key="3">
    <source>
        <dbReference type="Proteomes" id="UP000604046"/>
    </source>
</evidence>
<keyword evidence="1" id="KW-0472">Membrane</keyword>
<feature type="transmembrane region" description="Helical" evidence="1">
    <location>
        <begin position="155"/>
        <end position="180"/>
    </location>
</feature>
<sequence>MAKDLKSTILGSVAAVVGVYLLAVVLPQHVEETPSHRRYLDSGGLGAAIWGSLLIFYFAPNIAMSEDIEDTECAKHWEGQLHGTSANEVVSVLGKHEDTFSCCAMLNPFGRFGSFLFLVLRTVGNAAFIVYNFCTLPTRDPDERLNQAKHCVTWLEFPGTVLVLSIITLLAIATLCTSNMKLALAWRDALKAASTFSVLQTLPLASPMTFKKTIEEAIRTKGLVLGIAKSVQFLWLVPLAILSVLVKIGQVDFITETIVWDWGFWEFFALAGFINNLAGLRGDHDAAKVEGMFLLVDKRDPQTLRGLWESEVAASAQQLYGTLGALVVLSTLSEQHVCQLLNPRNNMKTTGHGPGLYGLLKVEP</sequence>
<keyword evidence="1" id="KW-1133">Transmembrane helix</keyword>
<feature type="transmembrane region" description="Helical" evidence="1">
    <location>
        <begin position="222"/>
        <end position="246"/>
    </location>
</feature>
<protein>
    <submittedName>
        <fullName evidence="2">Uncharacterized protein</fullName>
    </submittedName>
</protein>
<accession>A0A812K517</accession>
<reference evidence="2" key="1">
    <citation type="submission" date="2021-02" db="EMBL/GenBank/DDBJ databases">
        <authorList>
            <person name="Dougan E. K."/>
            <person name="Rhodes N."/>
            <person name="Thang M."/>
            <person name="Chan C."/>
        </authorList>
    </citation>
    <scope>NUCLEOTIDE SEQUENCE</scope>
</reference>
<feature type="transmembrane region" description="Helical" evidence="1">
    <location>
        <begin position="39"/>
        <end position="59"/>
    </location>
</feature>
<name>A0A812K517_9DINO</name>
<dbReference type="OrthoDB" id="416950at2759"/>
<comment type="caution">
    <text evidence="2">The sequence shown here is derived from an EMBL/GenBank/DDBJ whole genome shotgun (WGS) entry which is preliminary data.</text>
</comment>
<dbReference type="Proteomes" id="UP000604046">
    <property type="component" value="Unassembled WGS sequence"/>
</dbReference>
<evidence type="ECO:0000256" key="1">
    <source>
        <dbReference type="SAM" id="Phobius"/>
    </source>
</evidence>
<organism evidence="2 3">
    <name type="scientific">Symbiodinium natans</name>
    <dbReference type="NCBI Taxonomy" id="878477"/>
    <lineage>
        <taxon>Eukaryota</taxon>
        <taxon>Sar</taxon>
        <taxon>Alveolata</taxon>
        <taxon>Dinophyceae</taxon>
        <taxon>Suessiales</taxon>
        <taxon>Symbiodiniaceae</taxon>
        <taxon>Symbiodinium</taxon>
    </lineage>
</organism>
<gene>
    <name evidence="2" type="ORF">SNAT2548_LOCUS7736</name>
</gene>